<feature type="region of interest" description="Disordered" evidence="2">
    <location>
        <begin position="27"/>
        <end position="50"/>
    </location>
</feature>
<name>A0A084IR31_SALHC</name>
<feature type="compositionally biased region" description="Polar residues" evidence="2">
    <location>
        <begin position="29"/>
        <end position="50"/>
    </location>
</feature>
<reference evidence="4 5" key="1">
    <citation type="submission" date="2013-03" db="EMBL/GenBank/DDBJ databases">
        <title>Salinisphaera hydrothermalis C41B8 Genome Sequencing.</title>
        <authorList>
            <person name="Li C."/>
            <person name="Lai Q."/>
            <person name="Shao Z."/>
        </authorList>
    </citation>
    <scope>NUCLEOTIDE SEQUENCE [LARGE SCALE GENOMIC DNA]</scope>
    <source>
        <strain evidence="4 5">C41B8</strain>
    </source>
</reference>
<dbReference type="Pfam" id="PF13205">
    <property type="entry name" value="Big_5"/>
    <property type="match status" value="3"/>
</dbReference>
<feature type="domain" description="SbsA Ig-like" evidence="3">
    <location>
        <begin position="486"/>
        <end position="585"/>
    </location>
</feature>
<evidence type="ECO:0000259" key="3">
    <source>
        <dbReference type="Pfam" id="PF13205"/>
    </source>
</evidence>
<protein>
    <recommendedName>
        <fullName evidence="3">SbsA Ig-like domain-containing protein</fullName>
    </recommendedName>
</protein>
<dbReference type="EMBL" id="APNK01000001">
    <property type="protein sequence ID" value="KEZ79165.1"/>
    <property type="molecule type" value="Genomic_DNA"/>
</dbReference>
<evidence type="ECO:0000313" key="4">
    <source>
        <dbReference type="EMBL" id="KEZ79165.1"/>
    </source>
</evidence>
<dbReference type="InterPro" id="IPR014755">
    <property type="entry name" value="Cu-Rt/internalin_Ig-like"/>
</dbReference>
<comment type="caution">
    <text evidence="4">The sequence shown here is derived from an EMBL/GenBank/DDBJ whole genome shotgun (WGS) entry which is preliminary data.</text>
</comment>
<feature type="domain" description="SbsA Ig-like" evidence="3">
    <location>
        <begin position="3"/>
        <end position="90"/>
    </location>
</feature>
<proteinExistence type="predicted"/>
<dbReference type="AlphaFoldDB" id="A0A084IR31"/>
<gene>
    <name evidence="4" type="ORF">C41B8_00410</name>
</gene>
<organism evidence="4 5">
    <name type="scientific">Salinisphaera hydrothermalis (strain C41B8)</name>
    <dbReference type="NCBI Taxonomy" id="1304275"/>
    <lineage>
        <taxon>Bacteria</taxon>
        <taxon>Pseudomonadati</taxon>
        <taxon>Pseudomonadota</taxon>
        <taxon>Gammaproteobacteria</taxon>
        <taxon>Salinisphaerales</taxon>
        <taxon>Salinisphaeraceae</taxon>
        <taxon>Salinisphaera</taxon>
    </lineage>
</organism>
<dbReference type="Gene3D" id="2.60.40.1220">
    <property type="match status" value="2"/>
</dbReference>
<sequence length="1116" mass="114364">MLNSQIVTKFEHGLSVNASSALALRAGSPTASNTPAQISADSNSSSDQAGIVTITPSTDLKPNTTYYIVATQDLADTTYSKGDTITQFTTGPAPGRPAASDQLTVVQTAPGDVNPVTHAKSVFTQFNSVHVVFSEPVDPSSVVAGDTFKFTNASGNEIPGRLTVIGHELTFDPTDDLAPGKYTLSLSDGVTSEFGKSLKAYSETKTVLDAGKLAVENTTVTPSSNDVDALPDNILDGGPINLVRISNQLIGLNNQPAMNSPARQGVQTVLAQPGMKGFGDVLPATIRAGQKFQLTPLTLRLDGSVPTPIKSGPIQVQFANDANVYLMANDLSNVTKPTAVRLRFDLAISTLIEASTDQATTLIQSLADGVFNQSVLNIQAAGLAIPQQNGDLKIDTLGTFPILVNRTDRATVDFELSLTLPGGDQTPVQKDTTPPYLVAQSPSACLYTFGTPAYDAAYAQYGAAPTALPEQACLQVLNQGGALDTASGINNFPIEASPAVVFSEPVDPNTVNDNSIQLTSGTGNAQATYQVDGSSVVINPDQPLQPNTQYTITLGSGAAIKDTAGNALTNNPTGIGPGQTLTFTTEPLVDTHPTPPILGELTPGVPCALSGGDFASGGDTAGQCVGDAGNNTTNPLSVFTSPANVPVNASFSKFVTKSSIKLADGCLTDGSGKANTVNGATVALEQVDGSGQCVGTPAAAIGFANRDGDTTRGFSIAPVNNLESGSRYEIVICGTENSVCSASIVDTDGEALNTDPLSGSGSTNANSAANVAGGPDIIMPFDVTDASTDYYADQFTLPATDSNGNGQFDDANGDGAYTSGDADERPQPGNRALVELTLAGSQIKNANRDDGLYPAYLSLTRPIAIRQTSQDCSAIDSITDDNGNSVAGSTPDQCIQVSLLPGGFSALTGIGIGLTEALPAVTGSVLTPLQNAANAGTPLGDIPVIGPVLNGTFDTVSAALTGVTQAVTGALNDLVPVNGDPINTGRVILRFPDLSGNSGGDQGTQSGYIVPECTGSINGTGYDYSPCFVASLQLVANAPDGQGVTLAQQDLTVNVVGPVTFEQNGRLVISLRNANTFALNASALGLLPAKATIGPGNLHYQLVGNAVHGGRAYPQR</sequence>
<dbReference type="InterPro" id="IPR032812">
    <property type="entry name" value="SbsA_Ig"/>
</dbReference>
<evidence type="ECO:0000256" key="2">
    <source>
        <dbReference type="SAM" id="MobiDB-lite"/>
    </source>
</evidence>
<dbReference type="eggNOG" id="ENOG502ZEE0">
    <property type="taxonomic scope" value="Bacteria"/>
</dbReference>
<feature type="domain" description="SbsA Ig-like" evidence="3">
    <location>
        <begin position="113"/>
        <end position="200"/>
    </location>
</feature>
<accession>A0A084IR31</accession>
<dbReference type="Proteomes" id="UP000028302">
    <property type="component" value="Unassembled WGS sequence"/>
</dbReference>
<evidence type="ECO:0000313" key="5">
    <source>
        <dbReference type="Proteomes" id="UP000028302"/>
    </source>
</evidence>
<evidence type="ECO:0000256" key="1">
    <source>
        <dbReference type="ARBA" id="ARBA00022729"/>
    </source>
</evidence>
<keyword evidence="5" id="KW-1185">Reference proteome</keyword>
<keyword evidence="1" id="KW-0732">Signal</keyword>
<feature type="region of interest" description="Disordered" evidence="2">
    <location>
        <begin position="798"/>
        <end position="827"/>
    </location>
</feature>